<dbReference type="Pfam" id="PF12874">
    <property type="entry name" value="zf-met"/>
    <property type="match status" value="1"/>
</dbReference>
<dbReference type="Pfam" id="PF21549">
    <property type="entry name" value="PRDM2_PR"/>
    <property type="match status" value="1"/>
</dbReference>
<feature type="domain" description="C2H2-type" evidence="8">
    <location>
        <begin position="757"/>
        <end position="784"/>
    </location>
</feature>
<dbReference type="GO" id="GO:0008757">
    <property type="term" value="F:S-adenosylmethionine-dependent methyltransferase activity"/>
    <property type="evidence" value="ECO:0007669"/>
    <property type="project" value="UniProtKB-ARBA"/>
</dbReference>
<dbReference type="EMBL" id="GEDC01007927">
    <property type="protein sequence ID" value="JAS29371.1"/>
    <property type="molecule type" value="Transcribed_RNA"/>
</dbReference>
<dbReference type="Gene3D" id="2.170.270.10">
    <property type="entry name" value="SET domain"/>
    <property type="match status" value="1"/>
</dbReference>
<evidence type="ECO:0000256" key="7">
    <source>
        <dbReference type="SAM" id="MobiDB-lite"/>
    </source>
</evidence>
<evidence type="ECO:0000259" key="8">
    <source>
        <dbReference type="PROSITE" id="PS50157"/>
    </source>
</evidence>
<keyword evidence="5" id="KW-0804">Transcription</keyword>
<dbReference type="SMART" id="SM00355">
    <property type="entry name" value="ZnF_C2H2"/>
    <property type="match status" value="12"/>
</dbReference>
<dbReference type="GO" id="GO:0003677">
    <property type="term" value="F:DNA binding"/>
    <property type="evidence" value="ECO:0007669"/>
    <property type="project" value="UniProtKB-KW"/>
</dbReference>
<feature type="domain" description="C2H2-type" evidence="8">
    <location>
        <begin position="838"/>
        <end position="866"/>
    </location>
</feature>
<dbReference type="Pfam" id="PF00096">
    <property type="entry name" value="zf-C2H2"/>
    <property type="match status" value="4"/>
</dbReference>
<evidence type="ECO:0000256" key="2">
    <source>
        <dbReference type="ARBA" id="ARBA00022771"/>
    </source>
</evidence>
<dbReference type="GO" id="GO:0010468">
    <property type="term" value="P:regulation of gene expression"/>
    <property type="evidence" value="ECO:0007669"/>
    <property type="project" value="TreeGrafter"/>
</dbReference>
<feature type="domain" description="C2H2-type" evidence="8">
    <location>
        <begin position="700"/>
        <end position="727"/>
    </location>
</feature>
<keyword evidence="4" id="KW-0805">Transcription regulation</keyword>
<dbReference type="PANTHER" id="PTHR16515">
    <property type="entry name" value="PR DOMAIN ZINC FINGER PROTEIN"/>
    <property type="match status" value="1"/>
</dbReference>
<keyword evidence="2 6" id="KW-0863">Zinc-finger</keyword>
<dbReference type="InterPro" id="IPR036236">
    <property type="entry name" value="Znf_C2H2_sf"/>
</dbReference>
<evidence type="ECO:0000256" key="4">
    <source>
        <dbReference type="ARBA" id="ARBA00023015"/>
    </source>
</evidence>
<dbReference type="GO" id="GO:0008170">
    <property type="term" value="F:N-methyltransferase activity"/>
    <property type="evidence" value="ECO:0007669"/>
    <property type="project" value="UniProtKB-ARBA"/>
</dbReference>
<keyword evidence="3" id="KW-0862">Zinc</keyword>
<organism evidence="9">
    <name type="scientific">Clastoptera arizonana</name>
    <name type="common">Arizona spittle bug</name>
    <dbReference type="NCBI Taxonomy" id="38151"/>
    <lineage>
        <taxon>Eukaryota</taxon>
        <taxon>Metazoa</taxon>
        <taxon>Ecdysozoa</taxon>
        <taxon>Arthropoda</taxon>
        <taxon>Hexapoda</taxon>
        <taxon>Insecta</taxon>
        <taxon>Pterygota</taxon>
        <taxon>Neoptera</taxon>
        <taxon>Paraneoptera</taxon>
        <taxon>Hemiptera</taxon>
        <taxon>Auchenorrhyncha</taxon>
        <taxon>Cercopoidea</taxon>
        <taxon>Clastopteridae</taxon>
        <taxon>Clastoptera</taxon>
    </lineage>
</organism>
<evidence type="ECO:0000313" key="9">
    <source>
        <dbReference type="EMBL" id="JAS29371.1"/>
    </source>
</evidence>
<dbReference type="PROSITE" id="PS50157">
    <property type="entry name" value="ZINC_FINGER_C2H2_2"/>
    <property type="match status" value="7"/>
</dbReference>
<keyword evidence="1" id="KW-0479">Metal-binding</keyword>
<dbReference type="PANTHER" id="PTHR16515:SF35">
    <property type="entry name" value="FEZ FAMILY ZINC FINGER PROTEIN 2"/>
    <property type="match status" value="1"/>
</dbReference>
<dbReference type="Gene3D" id="3.30.160.60">
    <property type="entry name" value="Classic Zinc Finger"/>
    <property type="match status" value="6"/>
</dbReference>
<dbReference type="GO" id="GO:0005634">
    <property type="term" value="C:nucleus"/>
    <property type="evidence" value="ECO:0007669"/>
    <property type="project" value="UniProtKB-SubCell"/>
</dbReference>
<dbReference type="GO" id="GO:0008276">
    <property type="term" value="F:protein methyltransferase activity"/>
    <property type="evidence" value="ECO:0007669"/>
    <property type="project" value="UniProtKB-ARBA"/>
</dbReference>
<dbReference type="InterPro" id="IPR013087">
    <property type="entry name" value="Znf_C2H2_type"/>
</dbReference>
<feature type="region of interest" description="Disordered" evidence="7">
    <location>
        <begin position="284"/>
        <end position="329"/>
    </location>
</feature>
<proteinExistence type="predicted"/>
<feature type="domain" description="C2H2-type" evidence="8">
    <location>
        <begin position="810"/>
        <end position="834"/>
    </location>
</feature>
<dbReference type="PROSITE" id="PS00028">
    <property type="entry name" value="ZINC_FINGER_C2H2_1"/>
    <property type="match status" value="7"/>
</dbReference>
<dbReference type="InterPro" id="IPR050331">
    <property type="entry name" value="Zinc_finger"/>
</dbReference>
<evidence type="ECO:0000256" key="1">
    <source>
        <dbReference type="ARBA" id="ARBA00022723"/>
    </source>
</evidence>
<feature type="domain" description="C2H2-type" evidence="8">
    <location>
        <begin position="783"/>
        <end position="805"/>
    </location>
</feature>
<reference evidence="9" key="1">
    <citation type="submission" date="2015-12" db="EMBL/GenBank/DDBJ databases">
        <title>De novo transcriptome assembly of four potential Pierce s Disease insect vectors from Arizona vineyards.</title>
        <authorList>
            <person name="Tassone E.E."/>
        </authorList>
    </citation>
    <scope>NUCLEOTIDE SEQUENCE</scope>
</reference>
<dbReference type="SUPFAM" id="SSF57667">
    <property type="entry name" value="beta-beta-alpha zinc fingers"/>
    <property type="match status" value="3"/>
</dbReference>
<dbReference type="FunFam" id="3.30.160.60:FF:000446">
    <property type="entry name" value="Zinc finger protein"/>
    <property type="match status" value="1"/>
</dbReference>
<protein>
    <recommendedName>
        <fullName evidence="8">C2H2-type domain-containing protein</fullName>
    </recommendedName>
</protein>
<evidence type="ECO:0000256" key="3">
    <source>
        <dbReference type="ARBA" id="ARBA00022833"/>
    </source>
</evidence>
<evidence type="ECO:0000256" key="5">
    <source>
        <dbReference type="ARBA" id="ARBA00023163"/>
    </source>
</evidence>
<sequence length="1148" mass="131804">MGCGVCGIDHAVETCNILGPFFPIYDPPSIPLARISLPPGLLIKELIDGTKTVVATKMFLRGVRFGPFKATCTTTLAPNISFPLKIFHEDEDPVFLKTDEEEYSNWMCFVTAATCLEDLNMYCYQMEENIYFSVISDISPGSELKVWYAPFYAKLMKAELLRSSYPESETYSEVDTNIMANHNVNQLVHNYDKKRKKKRILKINCQISDSIKNKLPAELMGAVKPLQEWKCKFCNFVDDNVSAYAKHHIQHLKINRLKCCCKDRKIGIHHTRCRLFDKKLQTKQVPEMSEEKNQSIPNEQEPVSNNALSDVTNLPNSQSIQDKNSDLQTNETKNCDNLLLSSDKDGDFNLNFEIISKMSVLDFLGKQICFNDNNVTINNVINDNLVPLTDNNSSLKEGLDPPLLDLNDEIEFNNLKTFDSIETNISRNESCPDLLDNVVSNLLCSVENNTEQLDIYDIDDKTDFVGQKFDNLIEVTDEDKNRLVENLLQDVSVNENFEKEQLNQMPVEENSLKESENQLKSFECDICKKFFSKESYLERHLRKHTGEFSCKYCMNVFARKETLLTHMCPSNSYPPETYRKERCNICSEWFYSSNELHSHVAIHHCTYSKWECRYCHASGDTDNINTHLCAQSDGLEKQFSCDNCKKTYKSVVEFIDHRKEINVFKVKILHGRKMLCHICGMLKSRKAFHLHLKIHGGKQFECNECGAKFSRKDTLEQHLFKHKPNHQFECNKCNKKFSMMKKLKKHMVTHSNRSKHISCQHCDKVFFYKNSMVVHMESHFKKFTCDKCNLEFSSKLTLNNHMVRHLNNIFKCTICDCKFYSEKQLKSHHLFKHSSIYYKCLYCQTKLQYRQSLKRHLNSRHPDSKDEWNTKDYIDSMKINSIGNEKSVETAETSQITSKKQMLEVNEISEIINTSQESAKVKTKEQLLDVLNSSILEQMSKRDILSLFEANNLQETYHQDLVPNVNECSLGMNNDASNIREFNNGENLVELISLSGIEMKNLDILNGTTNNEESNAQDLLILKDRLTDPVNTTSQAITDSSLLGLVNSNPSLSTPVIQLNMENGTVLWASIGNEEVESLDPTYNTTPVNHTTESEELDCSNEEGVCIDSGNTFLLEDGRIILLYEHLGGGVSHYVLGQTSEDQDLPLL</sequence>
<gene>
    <name evidence="9" type="ORF">g.6126</name>
</gene>
<feature type="compositionally biased region" description="Polar residues" evidence="7">
    <location>
        <begin position="294"/>
        <end position="329"/>
    </location>
</feature>
<accession>A0A1B6DUM5</accession>
<dbReference type="GO" id="GO:0008270">
    <property type="term" value="F:zinc ion binding"/>
    <property type="evidence" value="ECO:0007669"/>
    <property type="project" value="UniProtKB-KW"/>
</dbReference>
<name>A0A1B6DUM5_9HEMI</name>
<dbReference type="AlphaFoldDB" id="A0A1B6DUM5"/>
<dbReference type="InterPro" id="IPR001214">
    <property type="entry name" value="SET_dom"/>
</dbReference>
<dbReference type="InterPro" id="IPR046341">
    <property type="entry name" value="SET_dom_sf"/>
</dbReference>
<feature type="domain" description="C2H2-type" evidence="8">
    <location>
        <begin position="522"/>
        <end position="549"/>
    </location>
</feature>
<feature type="domain" description="C2H2-type" evidence="8">
    <location>
        <begin position="728"/>
        <end position="755"/>
    </location>
</feature>
<evidence type="ECO:0000256" key="6">
    <source>
        <dbReference type="PROSITE-ProRule" id="PRU00042"/>
    </source>
</evidence>